<feature type="non-terminal residue" evidence="2">
    <location>
        <position position="313"/>
    </location>
</feature>
<evidence type="ECO:0000313" key="3">
    <source>
        <dbReference type="Proteomes" id="UP001057375"/>
    </source>
</evidence>
<evidence type="ECO:0000313" key="2">
    <source>
        <dbReference type="EMBL" id="GKT31446.1"/>
    </source>
</evidence>
<feature type="compositionally biased region" description="Basic residues" evidence="1">
    <location>
        <begin position="262"/>
        <end position="275"/>
    </location>
</feature>
<sequence>MNRPRWSIISDTTKEGGATSSNVVGDTQEMGDIGHGHTLTPGSGPIVRTAGGTRFRPTQALSSLALPLLHGIRAEDQAKQVIHWSNLVFDESAIPSYSKVQCRIKEIRDYETVSRVIEGDFIEEWREQAKKNSSMLSNELQVSGKNEEVEEGDDWEDMVVGDSGSVFLTQADTQYGFSGSPSVRDDVDGVCSTAVEREKELNELEKQLKYVHEHSEWRPDPKYRHVNTVGLFSALKHALDNPLIDSRTLKQKKLSSQTHTLGTKRMRGKPRHHLSKTVAFPPMSSSGSCDDEFQGVSTKPRIVCADMVKTLRG</sequence>
<organism evidence="2 3">
    <name type="scientific">Aduncisulcus paluster</name>
    <dbReference type="NCBI Taxonomy" id="2918883"/>
    <lineage>
        <taxon>Eukaryota</taxon>
        <taxon>Metamonada</taxon>
        <taxon>Carpediemonas-like organisms</taxon>
        <taxon>Aduncisulcus</taxon>
    </lineage>
</organism>
<keyword evidence="3" id="KW-1185">Reference proteome</keyword>
<dbReference type="Proteomes" id="UP001057375">
    <property type="component" value="Unassembled WGS sequence"/>
</dbReference>
<feature type="region of interest" description="Disordered" evidence="1">
    <location>
        <begin position="1"/>
        <end position="26"/>
    </location>
</feature>
<dbReference type="EMBL" id="BQXS01002146">
    <property type="protein sequence ID" value="GKT31446.1"/>
    <property type="molecule type" value="Genomic_DNA"/>
</dbReference>
<protein>
    <submittedName>
        <fullName evidence="2">Uncharacterized protein</fullName>
    </submittedName>
</protein>
<feature type="compositionally biased region" description="Polar residues" evidence="1">
    <location>
        <begin position="133"/>
        <end position="144"/>
    </location>
</feature>
<comment type="caution">
    <text evidence="2">The sequence shown here is derived from an EMBL/GenBank/DDBJ whole genome shotgun (WGS) entry which is preliminary data.</text>
</comment>
<gene>
    <name evidence="2" type="ORF">ADUPG1_002040</name>
</gene>
<name>A0ABQ5KHN8_9EUKA</name>
<proteinExistence type="predicted"/>
<evidence type="ECO:0000256" key="1">
    <source>
        <dbReference type="SAM" id="MobiDB-lite"/>
    </source>
</evidence>
<accession>A0ABQ5KHN8</accession>
<reference evidence="2" key="1">
    <citation type="submission" date="2022-03" db="EMBL/GenBank/DDBJ databases">
        <title>Draft genome sequence of Aduncisulcus paluster, a free-living microaerophilic Fornicata.</title>
        <authorList>
            <person name="Yuyama I."/>
            <person name="Kume K."/>
            <person name="Tamura T."/>
            <person name="Inagaki Y."/>
            <person name="Hashimoto T."/>
        </authorList>
    </citation>
    <scope>NUCLEOTIDE SEQUENCE</scope>
    <source>
        <strain evidence="2">NY0171</strain>
    </source>
</reference>
<feature type="region of interest" description="Disordered" evidence="1">
    <location>
        <begin position="133"/>
        <end position="152"/>
    </location>
</feature>
<feature type="region of interest" description="Disordered" evidence="1">
    <location>
        <begin position="253"/>
        <end position="294"/>
    </location>
</feature>